<dbReference type="GeneID" id="20236816"/>
<organism evidence="4 5">
    <name type="scientific">Lottia gigantea</name>
    <name type="common">Giant owl limpet</name>
    <dbReference type="NCBI Taxonomy" id="225164"/>
    <lineage>
        <taxon>Eukaryota</taxon>
        <taxon>Metazoa</taxon>
        <taxon>Spiralia</taxon>
        <taxon>Lophotrochozoa</taxon>
        <taxon>Mollusca</taxon>
        <taxon>Gastropoda</taxon>
        <taxon>Patellogastropoda</taxon>
        <taxon>Lottioidea</taxon>
        <taxon>Lottiidae</taxon>
        <taxon>Lottia</taxon>
    </lineage>
</organism>
<dbReference type="OrthoDB" id="5960234at2759"/>
<evidence type="ECO:0000256" key="3">
    <source>
        <dbReference type="SAM" id="Phobius"/>
    </source>
</evidence>
<feature type="transmembrane region" description="Helical" evidence="3">
    <location>
        <begin position="12"/>
        <end position="31"/>
    </location>
</feature>
<feature type="compositionally biased region" description="Polar residues" evidence="2">
    <location>
        <begin position="43"/>
        <end position="64"/>
    </location>
</feature>
<feature type="region of interest" description="Disordered" evidence="2">
    <location>
        <begin position="40"/>
        <end position="67"/>
    </location>
</feature>
<dbReference type="EMBL" id="KB203854">
    <property type="protein sequence ID" value="ESO82727.1"/>
    <property type="molecule type" value="Genomic_DNA"/>
</dbReference>
<reference evidence="4 5" key="1">
    <citation type="journal article" date="2013" name="Nature">
        <title>Insights into bilaterian evolution from three spiralian genomes.</title>
        <authorList>
            <person name="Simakov O."/>
            <person name="Marletaz F."/>
            <person name="Cho S.J."/>
            <person name="Edsinger-Gonzales E."/>
            <person name="Havlak P."/>
            <person name="Hellsten U."/>
            <person name="Kuo D.H."/>
            <person name="Larsson T."/>
            <person name="Lv J."/>
            <person name="Arendt D."/>
            <person name="Savage R."/>
            <person name="Osoegawa K."/>
            <person name="de Jong P."/>
            <person name="Grimwood J."/>
            <person name="Chapman J.A."/>
            <person name="Shapiro H."/>
            <person name="Aerts A."/>
            <person name="Otillar R.P."/>
            <person name="Terry A.Y."/>
            <person name="Boore J.L."/>
            <person name="Grigoriev I.V."/>
            <person name="Lindberg D.R."/>
            <person name="Seaver E.C."/>
            <person name="Weisblat D.A."/>
            <person name="Putnam N.H."/>
            <person name="Rokhsar D.S."/>
        </authorList>
    </citation>
    <scope>NUCLEOTIDE SEQUENCE [LARGE SCALE GENOMIC DNA]</scope>
</reference>
<feature type="region of interest" description="Disordered" evidence="2">
    <location>
        <begin position="189"/>
        <end position="209"/>
    </location>
</feature>
<keyword evidence="1" id="KW-0175">Coiled coil</keyword>
<proteinExistence type="predicted"/>
<keyword evidence="3" id="KW-0472">Membrane</keyword>
<dbReference type="CTD" id="20236816"/>
<evidence type="ECO:0000313" key="5">
    <source>
        <dbReference type="Proteomes" id="UP000030746"/>
    </source>
</evidence>
<name>V3ZF38_LOTGI</name>
<keyword evidence="3" id="KW-1133">Transmembrane helix</keyword>
<dbReference type="Proteomes" id="UP000030746">
    <property type="component" value="Unassembled WGS sequence"/>
</dbReference>
<protein>
    <submittedName>
        <fullName evidence="4">Uncharacterized protein</fullName>
    </submittedName>
</protein>
<dbReference type="HOGENOM" id="CLU_1316740_0_0_1"/>
<dbReference type="KEGG" id="lgi:LOTGIDRAFT_155744"/>
<evidence type="ECO:0000256" key="2">
    <source>
        <dbReference type="SAM" id="MobiDB-lite"/>
    </source>
</evidence>
<gene>
    <name evidence="4" type="ORF">LOTGIDRAFT_155744</name>
</gene>
<keyword evidence="5" id="KW-1185">Reference proteome</keyword>
<evidence type="ECO:0000313" key="4">
    <source>
        <dbReference type="EMBL" id="ESO82727.1"/>
    </source>
</evidence>
<dbReference type="RefSeq" id="XP_009066521.1">
    <property type="nucleotide sequence ID" value="XM_009068273.1"/>
</dbReference>
<evidence type="ECO:0000256" key="1">
    <source>
        <dbReference type="SAM" id="Coils"/>
    </source>
</evidence>
<feature type="coiled-coil region" evidence="1">
    <location>
        <begin position="70"/>
        <end position="104"/>
    </location>
</feature>
<accession>V3ZF38</accession>
<dbReference type="AlphaFoldDB" id="V3ZF38"/>
<sequence length="209" mass="23139">MAAGGKTKVDTISTGSLTISTILVIAILLVLSGDVEVNPGPLTRQSQLSSSGQLVYPTSNTEDNPSVPGLGELTALMQSLRADISTLRNEVLDLRTEMKELNIKDELVKIREDIQCLKGADRDLQTEIDDKENRLRQNNVIFYEVNESQNNTEDCEVTIRDLLKTALNIKDSVDDKIIGIERVGASNWNEKNKSNQTPAHTSFFHQIKS</sequence>
<keyword evidence="3" id="KW-0812">Transmembrane</keyword>